<feature type="domain" description="Transposase IS30-like HTH" evidence="3">
    <location>
        <begin position="3"/>
        <end position="44"/>
    </location>
</feature>
<dbReference type="Proteomes" id="UP000288716">
    <property type="component" value="Unassembled WGS sequence"/>
</dbReference>
<dbReference type="InterPro" id="IPR009057">
    <property type="entry name" value="Homeodomain-like_sf"/>
</dbReference>
<evidence type="ECO:0000313" key="5">
    <source>
        <dbReference type="Proteomes" id="UP000288716"/>
    </source>
</evidence>
<evidence type="ECO:0000313" key="4">
    <source>
        <dbReference type="EMBL" id="RWS16678.1"/>
    </source>
</evidence>
<sequence length="65" mass="7286">MGSGKQLTELEIGKIIAFRDQGLSYRKIADRIGRSKTVVEHVCKDPEGYGKRKSPGRPRKLDEDA</sequence>
<dbReference type="Pfam" id="PF13936">
    <property type="entry name" value="HTH_38"/>
    <property type="match status" value="1"/>
</dbReference>
<protein>
    <recommendedName>
        <fullName evidence="3">Transposase IS30-like HTH domain-containing protein</fullName>
    </recommendedName>
</protein>
<dbReference type="OrthoDB" id="8018481at2759"/>
<reference evidence="4 5" key="1">
    <citation type="journal article" date="2018" name="Gigascience">
        <title>Genomes of trombidid mites reveal novel predicted allergens and laterally-transferred genes associated with secondary metabolism.</title>
        <authorList>
            <person name="Dong X."/>
            <person name="Chaisiri K."/>
            <person name="Xia D."/>
            <person name="Armstrong S.D."/>
            <person name="Fang Y."/>
            <person name="Donnelly M.J."/>
            <person name="Kadowaki T."/>
            <person name="McGarry J.W."/>
            <person name="Darby A.C."/>
            <person name="Makepeace B.L."/>
        </authorList>
    </citation>
    <scope>NUCLEOTIDE SEQUENCE [LARGE SCALE GENOMIC DNA]</scope>
    <source>
        <strain evidence="4">UoL-UT</strain>
    </source>
</reference>
<evidence type="ECO:0000259" key="3">
    <source>
        <dbReference type="Pfam" id="PF13936"/>
    </source>
</evidence>
<dbReference type="VEuPathDB" id="VectorBase:LDEU013996"/>
<dbReference type="SUPFAM" id="SSF46689">
    <property type="entry name" value="Homeodomain-like"/>
    <property type="match status" value="1"/>
</dbReference>
<accession>A0A443RN83</accession>
<evidence type="ECO:0000256" key="1">
    <source>
        <dbReference type="ARBA" id="ARBA00004123"/>
    </source>
</evidence>
<dbReference type="STRING" id="299467.A0A443RN83"/>
<dbReference type="InterPro" id="IPR025246">
    <property type="entry name" value="IS30-like_HTH"/>
</dbReference>
<keyword evidence="5" id="KW-1185">Reference proteome</keyword>
<dbReference type="GO" id="GO:0005634">
    <property type="term" value="C:nucleus"/>
    <property type="evidence" value="ECO:0007669"/>
    <property type="project" value="UniProtKB-SubCell"/>
</dbReference>
<feature type="region of interest" description="Disordered" evidence="2">
    <location>
        <begin position="45"/>
        <end position="65"/>
    </location>
</feature>
<gene>
    <name evidence="4" type="ORF">B4U80_15057</name>
</gene>
<dbReference type="EMBL" id="NCKV01047179">
    <property type="protein sequence ID" value="RWS16678.1"/>
    <property type="molecule type" value="Genomic_DNA"/>
</dbReference>
<comment type="subcellular location">
    <subcellularLocation>
        <location evidence="1">Nucleus</location>
    </subcellularLocation>
</comment>
<comment type="caution">
    <text evidence="4">The sequence shown here is derived from an EMBL/GenBank/DDBJ whole genome shotgun (WGS) entry which is preliminary data.</text>
</comment>
<dbReference type="AlphaFoldDB" id="A0A443RN83"/>
<evidence type="ECO:0000256" key="2">
    <source>
        <dbReference type="SAM" id="MobiDB-lite"/>
    </source>
</evidence>
<organism evidence="4 5">
    <name type="scientific">Leptotrombidium deliense</name>
    <dbReference type="NCBI Taxonomy" id="299467"/>
    <lineage>
        <taxon>Eukaryota</taxon>
        <taxon>Metazoa</taxon>
        <taxon>Ecdysozoa</taxon>
        <taxon>Arthropoda</taxon>
        <taxon>Chelicerata</taxon>
        <taxon>Arachnida</taxon>
        <taxon>Acari</taxon>
        <taxon>Acariformes</taxon>
        <taxon>Trombidiformes</taxon>
        <taxon>Prostigmata</taxon>
        <taxon>Anystina</taxon>
        <taxon>Parasitengona</taxon>
        <taxon>Trombiculoidea</taxon>
        <taxon>Trombiculidae</taxon>
        <taxon>Leptotrombidium</taxon>
    </lineage>
</organism>
<feature type="non-terminal residue" evidence="4">
    <location>
        <position position="65"/>
    </location>
</feature>
<proteinExistence type="predicted"/>
<dbReference type="Gene3D" id="1.10.10.60">
    <property type="entry name" value="Homeodomain-like"/>
    <property type="match status" value="1"/>
</dbReference>
<name>A0A443RN83_9ACAR</name>